<dbReference type="InterPro" id="IPR036869">
    <property type="entry name" value="J_dom_sf"/>
</dbReference>
<feature type="region of interest" description="Disordered" evidence="1">
    <location>
        <begin position="134"/>
        <end position="356"/>
    </location>
</feature>
<keyword evidence="3" id="KW-1185">Reference proteome</keyword>
<dbReference type="Gene3D" id="1.10.287.110">
    <property type="entry name" value="DnaJ domain"/>
    <property type="match status" value="1"/>
</dbReference>
<evidence type="ECO:0000256" key="1">
    <source>
        <dbReference type="SAM" id="MobiDB-lite"/>
    </source>
</evidence>
<organism evidence="2 3">
    <name type="scientific">Polarella glacialis</name>
    <name type="common">Dinoflagellate</name>
    <dbReference type="NCBI Taxonomy" id="89957"/>
    <lineage>
        <taxon>Eukaryota</taxon>
        <taxon>Sar</taxon>
        <taxon>Alveolata</taxon>
        <taxon>Dinophyceae</taxon>
        <taxon>Suessiales</taxon>
        <taxon>Suessiaceae</taxon>
        <taxon>Polarella</taxon>
    </lineage>
</organism>
<dbReference type="AlphaFoldDB" id="A0A813E1W7"/>
<accession>A0A813E1W7</accession>
<dbReference type="GO" id="GO:0005730">
    <property type="term" value="C:nucleolus"/>
    <property type="evidence" value="ECO:0007669"/>
    <property type="project" value="TreeGrafter"/>
</dbReference>
<sequence length="585" mass="62528">MFAADPADPRLSLAGAVVCPASGRLATDAYAQLKEHFAGEPERAGHPEPKLPGLRLSEASNSEKSTAGLRMWSDAKGSGWIALHPAPSVVRAEGGVGGAARGSSSMWFNTRKWGSWRLAYLLARLQRDLWNCSSAGSGGSSSSGSSSSRATTTTTTTTATTASGSSGILRGKRAASAGPALSSQSAAQSPSTEQGAAGSGISGRGRGRPPNTSNNNNKGNNSNNNNDNNKGNNNSNSNNNNKSNNNSNNNSNSAQADAPRRGRGRPRGSGRVSGQVAEGNGAEDPSAANQESDQPKKSHRVEPTAEEEEDFEFEPQPVSPGEAGDEDPDDFWGKPIRKRPPPDPPPGESGTRQKVTVAVSCKSDLLSTSPEGLRDFVEAKGWQAIAVPRWEGERWLKLLLDSASGEVSKDELVEQIWQKHRRQESANLPGRRATPLRPSQAEAAPKAPQESQKPAWRDPTPPAQARPGCTCGLPIHAEKCRLFRPCSMPTPGPSRRTDGPRRSPPAASGRPVQLSSWAREQVAGISKEIASQPLAKRKTAWKQAMLRYHPDKRQAQISENPSFADRSDEQAAEVFIEIKRRYDLE</sequence>
<feature type="region of interest" description="Disordered" evidence="1">
    <location>
        <begin position="419"/>
        <end position="515"/>
    </location>
</feature>
<dbReference type="PANTHER" id="PTHR16148">
    <property type="entry name" value="NF-KAPPA-B-REPRESSING FACTOR-RELATED"/>
    <property type="match status" value="1"/>
</dbReference>
<evidence type="ECO:0000313" key="3">
    <source>
        <dbReference type="Proteomes" id="UP000654075"/>
    </source>
</evidence>
<name>A0A813E1W7_POLGL</name>
<comment type="caution">
    <text evidence="2">The sequence shown here is derived from an EMBL/GenBank/DDBJ whole genome shotgun (WGS) entry which is preliminary data.</text>
</comment>
<feature type="compositionally biased region" description="Low complexity" evidence="1">
    <location>
        <begin position="174"/>
        <end position="191"/>
    </location>
</feature>
<feature type="compositionally biased region" description="Low complexity" evidence="1">
    <location>
        <begin position="142"/>
        <end position="167"/>
    </location>
</feature>
<dbReference type="GO" id="GO:0005654">
    <property type="term" value="C:nucleoplasm"/>
    <property type="evidence" value="ECO:0007669"/>
    <property type="project" value="TreeGrafter"/>
</dbReference>
<protein>
    <recommendedName>
        <fullName evidence="4">J domain-containing protein</fullName>
    </recommendedName>
</protein>
<feature type="compositionally biased region" description="Basic and acidic residues" evidence="1">
    <location>
        <begin position="38"/>
        <end position="49"/>
    </location>
</feature>
<feature type="compositionally biased region" description="Acidic residues" evidence="1">
    <location>
        <begin position="304"/>
        <end position="313"/>
    </location>
</feature>
<proteinExistence type="predicted"/>
<feature type="region of interest" description="Disordered" evidence="1">
    <location>
        <begin position="38"/>
        <end position="60"/>
    </location>
</feature>
<dbReference type="OrthoDB" id="436021at2759"/>
<feature type="compositionally biased region" description="Low complexity" evidence="1">
    <location>
        <begin position="213"/>
        <end position="253"/>
    </location>
</feature>
<dbReference type="Proteomes" id="UP000654075">
    <property type="component" value="Unassembled WGS sequence"/>
</dbReference>
<dbReference type="PANTHER" id="PTHR16148:SF14">
    <property type="entry name" value="MYND-TYPE DOMAIN-CONTAINING PROTEIN"/>
    <property type="match status" value="1"/>
</dbReference>
<evidence type="ECO:0000313" key="2">
    <source>
        <dbReference type="EMBL" id="CAE8591959.1"/>
    </source>
</evidence>
<reference evidence="2" key="1">
    <citation type="submission" date="2021-02" db="EMBL/GenBank/DDBJ databases">
        <authorList>
            <person name="Dougan E. K."/>
            <person name="Rhodes N."/>
            <person name="Thang M."/>
            <person name="Chan C."/>
        </authorList>
    </citation>
    <scope>NUCLEOTIDE SEQUENCE</scope>
</reference>
<dbReference type="EMBL" id="CAJNNV010005361">
    <property type="protein sequence ID" value="CAE8591959.1"/>
    <property type="molecule type" value="Genomic_DNA"/>
</dbReference>
<evidence type="ECO:0008006" key="4">
    <source>
        <dbReference type="Google" id="ProtNLM"/>
    </source>
</evidence>
<gene>
    <name evidence="2" type="ORF">PGLA1383_LOCUS10619</name>
</gene>
<feature type="compositionally biased region" description="Basic and acidic residues" evidence="1">
    <location>
        <begin position="293"/>
        <end position="303"/>
    </location>
</feature>